<evidence type="ECO:0000256" key="3">
    <source>
        <dbReference type="SAM" id="MobiDB-lite"/>
    </source>
</evidence>
<dbReference type="Pfam" id="PF00023">
    <property type="entry name" value="Ank"/>
    <property type="match status" value="1"/>
</dbReference>
<dbReference type="InterPro" id="IPR027417">
    <property type="entry name" value="P-loop_NTPase"/>
</dbReference>
<dbReference type="Gene3D" id="3.40.50.300">
    <property type="entry name" value="P-loop containing nucleotide triphosphate hydrolases"/>
    <property type="match status" value="1"/>
</dbReference>
<keyword evidence="1" id="KW-0677">Repeat</keyword>
<dbReference type="InterPro" id="IPR010730">
    <property type="entry name" value="HET"/>
</dbReference>
<dbReference type="SUPFAM" id="SSF55874">
    <property type="entry name" value="ATPase domain of HSP90 chaperone/DNA topoisomerase II/histidine kinase"/>
    <property type="match status" value="1"/>
</dbReference>
<keyword evidence="2" id="KW-0040">ANK repeat</keyword>
<dbReference type="PROSITE" id="PS50297">
    <property type="entry name" value="ANK_REP_REGION"/>
    <property type="match status" value="1"/>
</dbReference>
<feature type="repeat" description="ANK" evidence="2">
    <location>
        <begin position="1291"/>
        <end position="1312"/>
    </location>
</feature>
<dbReference type="SUPFAM" id="SSF48403">
    <property type="entry name" value="Ankyrin repeat"/>
    <property type="match status" value="3"/>
</dbReference>
<feature type="region of interest" description="Disordered" evidence="3">
    <location>
        <begin position="1858"/>
        <end position="1894"/>
    </location>
</feature>
<dbReference type="Pfam" id="PF24883">
    <property type="entry name" value="NPHP3_N"/>
    <property type="match status" value="1"/>
</dbReference>
<dbReference type="PANTHER" id="PTHR24148:SF64">
    <property type="entry name" value="HETEROKARYON INCOMPATIBILITY DOMAIN-CONTAINING PROTEIN"/>
    <property type="match status" value="1"/>
</dbReference>
<dbReference type="Pfam" id="PF00300">
    <property type="entry name" value="His_Phos_1"/>
    <property type="match status" value="1"/>
</dbReference>
<dbReference type="Gene3D" id="3.40.50.1240">
    <property type="entry name" value="Phosphoglycerate mutase-like"/>
    <property type="match status" value="1"/>
</dbReference>
<dbReference type="InterPro" id="IPR052895">
    <property type="entry name" value="HetReg/Transcr_Mod"/>
</dbReference>
<dbReference type="SUPFAM" id="SSF53254">
    <property type="entry name" value="Phosphoglycerate mutase-like"/>
    <property type="match status" value="1"/>
</dbReference>
<reference evidence="5 6" key="1">
    <citation type="submission" date="2020-03" db="EMBL/GenBank/DDBJ databases">
        <title>Draft Genome Sequence of Cudoniella acicularis.</title>
        <authorList>
            <person name="Buettner E."/>
            <person name="Kellner H."/>
        </authorList>
    </citation>
    <scope>NUCLEOTIDE SEQUENCE [LARGE SCALE GENOMIC DNA]</scope>
    <source>
        <strain evidence="5 6">DSM 108380</strain>
    </source>
</reference>
<organism evidence="5 6">
    <name type="scientific">Cudoniella acicularis</name>
    <dbReference type="NCBI Taxonomy" id="354080"/>
    <lineage>
        <taxon>Eukaryota</taxon>
        <taxon>Fungi</taxon>
        <taxon>Dikarya</taxon>
        <taxon>Ascomycota</taxon>
        <taxon>Pezizomycotina</taxon>
        <taxon>Leotiomycetes</taxon>
        <taxon>Helotiales</taxon>
        <taxon>Tricladiaceae</taxon>
        <taxon>Cudoniella</taxon>
    </lineage>
</organism>
<evidence type="ECO:0000256" key="1">
    <source>
        <dbReference type="ARBA" id="ARBA00022737"/>
    </source>
</evidence>
<feature type="region of interest" description="Disordered" evidence="3">
    <location>
        <begin position="3184"/>
        <end position="3234"/>
    </location>
</feature>
<evidence type="ECO:0000313" key="5">
    <source>
        <dbReference type="EMBL" id="KAF4632226.1"/>
    </source>
</evidence>
<dbReference type="InterPro" id="IPR056884">
    <property type="entry name" value="NPHP3-like_N"/>
</dbReference>
<feature type="compositionally biased region" description="Basic and acidic residues" evidence="3">
    <location>
        <begin position="2677"/>
        <end position="2686"/>
    </location>
</feature>
<keyword evidence="6" id="KW-1185">Reference proteome</keyword>
<proteinExistence type="predicted"/>
<dbReference type="InterPro" id="IPR036770">
    <property type="entry name" value="Ankyrin_rpt-contain_sf"/>
</dbReference>
<dbReference type="SMART" id="SM00248">
    <property type="entry name" value="ANK"/>
    <property type="match status" value="15"/>
</dbReference>
<dbReference type="InterPro" id="IPR029033">
    <property type="entry name" value="His_PPase_superfam"/>
</dbReference>
<dbReference type="PROSITE" id="PS50088">
    <property type="entry name" value="ANK_REPEAT"/>
    <property type="match status" value="1"/>
</dbReference>
<name>A0A8H4RNT3_9HELO</name>
<dbReference type="CDD" id="cd07067">
    <property type="entry name" value="HP_PGM_like"/>
    <property type="match status" value="1"/>
</dbReference>
<feature type="domain" description="Aminoacyl-transfer RNA synthetases class-II family profile" evidence="4">
    <location>
        <begin position="1776"/>
        <end position="3895"/>
    </location>
</feature>
<sequence>MSTPRVFVIRHGETEWSLNGRHTGTTELPLTANGEKRIRATGRALIGDDRLIVPKKLAHIFVSPRKRAQRTLELLSLGCREKLPWEERRAHPDADIRTEAKVEITDDIREWDYGDYEGITSPQIRELRKKQGIGGPEGKWDIWKEGCPGGESPEDVTYRVDRLIATIREKYHKAAIGKSGSEVPPGDVLLVAHGHILRAFAMRWVGKALPDGPIFLLEAGGVGTLSYEHHKLDEPAILLGGSFMVDVAESAEKEGKEEACFNNDRYTKGFNFIMSFGFGIGDFLAVIDLATRIQREFANAPEQFKAISNELESLKVLLNDITDYLPTLTEDNSTEEAEKLNIILASAQAVLKDLDALLVKYGSLETIRGTSRTKRIWQRLRFDSKDVSELRDRITSNVLMLQTFMGRETRMSLTGMSRHIDDQIRQDTLNLISEEDHNIQQNNLAQDCQKESRKWLFESETWNTWINSTGSTLYCPGIPGAGKTYTTAMVVAKLEESAQTDLVAYVFCSYQRRDQENLDQLLLRSLLRMLLEQLYTLPKEICHLYEEYKRTRRDIDFEKILVQMKIVSSQRPRTTLIVDALDELEPQHLKSLITRLLKLQEEAKVNLFFTSRKSNEMDCLFPHVHRVEVTATEEDVRNYLVEYIQQLPPFIQKNKKLQQNICDAIVSGVDGMFLLASLYLSALKDKFTAKTIREALKGFSSGSASDTKVKKAYRNAMNRVRAQGGERVDLAMKTLSILTHARRPLSAIELCHALGVESKSLEFDPDNVPEIEDVLSTCAGLVVHQVETGVVQLVHKSTQDYLKASRAEWFPDAEATMGEICHIYLTAATSSTNVHFHFLGYAKAYWGTHVMAAEKERMKNASAAQPAVPGSLGQALSNNSLREDDIQLDLTRLGLTRLATELGEMAELLVWACENNNQNIAELLLATNVYAEKVEEEPTRQDSAVTEQRIGPLEKALVAAVSFGYKDIVDLLFKNNANLRVRGNGVHSLLALAAREDHPDIVSHLLKLDPYVAESMDYNMDGFQFEVLNTGNSNKDVNDDSKSNCSESSTISSRLPFAIQKTYFSIDRSPSICNEESDEIFLVRSPLAVAAYGRNDHCVKLLLEWMTNCDASDGHLIEANCKNATLCAMAGGHVRIVQGLLPLVGINMALPDRLLDTTLLHLASRWGDDKLVELLLGEDTVVVSIPDKIGRTPLIWAARNRNGKFMYLLLGRKDVQPNLTDNIGRTALIWAFENEEVDMIRMLLGRDDVNVNMRDSNGCTLLSRASKNGKTDITRMLLERDDIQPDLQDNSGRTPLSWASQYGHINIVQILLARDDVLPDSRDSQETTPAEYAFEMKHQEVFRLLISRAPTVLSQKKAKNCTLIHRLIRNDHKMETGDYFVDRTTWRHGCYGLRYEVRASELLPGICDIPSVSVDHIRSSDCACGVETLLMAVSTEQAATVKLLLDFDPAWMHTTKHVKGRTPLDLAMTILEEEREPKNRKFRQDRLIFDIGDELVEMVLNSDEEFSFKFLLEMVETKKLKGPLITGGGYASLFFCLSVIRNPSFPEEFFESCPELIQHLANLDELPEIIGTQVSDAHLVAILLDRLGVNPNQQDARGRTVLSYRAERVRSHEDDISSLLIDKYGANPFLQDGSGKSPIMYAYSMAGECLDCFLGYLSSKDLPLDEVDHCGRNLFMLAVIWGSRKTVGALLRRQPLDIGLNRLDNLGRVPLTLAINHNFRDRIGVVDLLLSHPDISVDVPDNEGRTPFRHAIDNTQWELRKYTSAERVNGKAVGEPNIRAERHIDLVERMTEFPAVDLDRADNYGETLRTAVKRLLDELYEIQRILSPTAFVARIGASYLCLDRLLKVETAFVRHEHSSSSSGILESKPLPPSPKSSRPELPKAKRPLGDPLSTVSSLGPANVISNSKLIIEAKNQTTHIDTHKFVETVDTLPVQTAIIPHIDRPNSPDNDFPQTETEARDHITAIRNRKIEKSSADLEHALDLLSNSLYQNTLHFLLELLQNADDNSYKPRTTPSMTITYEGGRHATLRFDTNEIGFRMADVEAICGIGNSSKKEPLRIAKLRRIGEKGIGFKSVFGVSDEVFISSGHYSFMFNNGKPSGRLAPMWAQFPRDRLTGFTSMYLRLRPGLDKTMLVEALQNLDGRHLMFLRQLKKVDIFLLNTGNNKKSVIRLQRREVVCKLTSLPARMVEPDNFPPYALFRYPVSDLPPDDARKHQTESELILAFPTNTVSDNSTSEPKKHGPDTHNVYAFLPVRDYGFKIIIQADFILVANREDIDSGSEWNRGLLKNIPKALLAAINYFNTGPFRFSWLRYLPLRQETHDFFQDLWPNTQEVLSRERILESAKGDATVPSALRYVPKELADKRKRSLIPVSRSKFNHVSHHYPSEASEALESLGVKRLSAEDFLDDLSEFIATYPNDFQHMPNEWHSQLSNILDSLTPKHEQLISSLPIIPLRDGKWVSPCTRNLLFPLQANGLIIPDNLNASVIHEDAANDPSRKSLLRKFQVQDAKESEVCRIILETHESEEFEYKAVSIAALISHATFLYKSGHKVKGSDDTLWIVASDGSRYPSRQVYMERLNPDPVVQILSKHNNQFHFLHRDYYLSFSRDEDRDWLVEVLGVAMSPRLVHSQGHKAKSFAMHDDFRFLINASSAQDVLQILKICWIEYRPRIAAEKVKRLDSQTHEAQSEDETEEASRRKIRATFSAMTVQCCDGSFSSLEHTYLPRRSVLLGLDITSPESHHQETESEFPLLCVPDPDAGEWDFLENFSVVVEVKAKHLISRLQELKNTVVTKEQVLPLYERLQAFTDDEDVGLIKRRFKEEHLVFIPESTGESSLKPRWVSTDDCVWDTLPCLRRIPCLIEYYHDCKVLFCATIGLGPATYKTVIAEAKQIGPTDSLDYIGGVFKQLSHLSSGMSCDTEVSELQAFPVFPVSTGDAGSSFQFLKPAGELSKSNSWYIPDKKFLRESFVGKAPLLAFDDLTVGQIGTLINTLGCENRRLSKLAIRHAKIEGWNALNEEYTCALQTKWKYIARLIPAENPRRITTARQLRDICVYQVQRIRVSWQFITPWKTTISGPSEKGRVKLVIVDNMLKIYLTEKDDMKISCPPPQLVTEISQFCGITNMEHNIILHGIFIRQDERRIEDNLKEHDIPDEIPEFPKNILLTTDRDELKANDSAEDEVDDFVELLPSSGGDPSPEPTSHPSYETRWGRVPSNTKTTEQPSENNTGSWGRTFLPPLVPTMGGGANYDTDIEQRMFKAELFVGSNEYYLVSSFLGEIMGCEYKEKIHWTSYLRGRAKHKAFDERDSSISTFTIQDTSGYLTQYFVKQGHIKVEYLKKTATFYIQVSFSPGAVNSTFTLGTEQVKKAKKISCTKGADNNIFILALVFNLDVNPIAAMVVDPWKLHHDGSLSLEAYSKYRASFQEGTEVFYVGKTNTGLDNVSNLKYRGLKAGEIRLLELSPGEGDVPLNGTIHQVPISSPGSFWAISYVWGAPKTPDCPDCPSLETPDGRTLLTQSLDTVLRRLRETKVSILLWADAICINQDDKTEKGLQVRLMGDIFHKALRVVAWIGREFGDGDHALESLKSIPLPVATSRSTPVNMGGTESTTLYSGNISTWNDRMWAQIDQLMNRDWFRRAWITQELVLASDVVIMCGRSELDWDHFFKAVTICEKWFNSQNPETIRLFNYAGPVYSLGGVRRRLRDEDKKHSLLELLELFAHTQATIKCDKLFALLGLAYDSDDDGFNPDYDSTLEEIVWRYASVFVRRGDAMELLYRSGLSNPKAYEFCSWIPNWTGDNSPQTELPPTNFPQTISTWDASGGIFYAGKEAAPTAKIGIPPTLEVTGYEIDTIRITHNVRMGPGRPLDCMTDFRNHIKHLTRYPTGETSNDILLWLPIGKAKRPHLESENDRLSSYRQFLSREIKDWPDNFREVILSISPEMSREKYNKMPHESRVILSNYWKTAAAFSNRLSNAVLCFTKKGYVGLCPGDTVVDDEICLLHGGRVPFVIRKRDREAYTLVGECYIHGLMHGEAIKMNSNLIERRFQLV</sequence>
<dbReference type="FunFam" id="3.40.50.1240:FF:000022">
    <property type="entry name" value="Phosphoglycerate mutase family protein"/>
    <property type="match status" value="1"/>
</dbReference>
<dbReference type="Gene3D" id="1.25.40.20">
    <property type="entry name" value="Ankyrin repeat-containing domain"/>
    <property type="match status" value="4"/>
</dbReference>
<dbReference type="InterPro" id="IPR013078">
    <property type="entry name" value="His_Pase_superF_clade-1"/>
</dbReference>
<gene>
    <name evidence="5" type="ORF">G7Y89_g5909</name>
</gene>
<dbReference type="Pfam" id="PF06985">
    <property type="entry name" value="HET"/>
    <property type="match status" value="1"/>
</dbReference>
<feature type="compositionally biased region" description="Low complexity" evidence="3">
    <location>
        <begin position="1859"/>
        <end position="1868"/>
    </location>
</feature>
<dbReference type="InterPro" id="IPR002110">
    <property type="entry name" value="Ankyrin_rpt"/>
</dbReference>
<evidence type="ECO:0000256" key="2">
    <source>
        <dbReference type="PROSITE-ProRule" id="PRU00023"/>
    </source>
</evidence>
<comment type="caution">
    <text evidence="5">The sequence shown here is derived from an EMBL/GenBank/DDBJ whole genome shotgun (WGS) entry which is preliminary data.</text>
</comment>
<dbReference type="Pfam" id="PF12796">
    <property type="entry name" value="Ank_2"/>
    <property type="match status" value="1"/>
</dbReference>
<dbReference type="Proteomes" id="UP000566819">
    <property type="component" value="Unassembled WGS sequence"/>
</dbReference>
<dbReference type="Gene3D" id="3.30.565.10">
    <property type="entry name" value="Histidine kinase-like ATPase, C-terminal domain"/>
    <property type="match status" value="1"/>
</dbReference>
<evidence type="ECO:0000259" key="4">
    <source>
        <dbReference type="PROSITE" id="PS50862"/>
    </source>
</evidence>
<dbReference type="PROSITE" id="PS50862">
    <property type="entry name" value="AA_TRNA_LIGASE_II"/>
    <property type="match status" value="1"/>
</dbReference>
<dbReference type="PANTHER" id="PTHR24148">
    <property type="entry name" value="ANKYRIN REPEAT DOMAIN-CONTAINING PROTEIN 39 HOMOLOG-RELATED"/>
    <property type="match status" value="1"/>
</dbReference>
<dbReference type="NCBIfam" id="NF047352">
    <property type="entry name" value="P_loop_sacsin"/>
    <property type="match status" value="1"/>
</dbReference>
<dbReference type="InterPro" id="IPR006195">
    <property type="entry name" value="aa-tRNA-synth_II"/>
</dbReference>
<protein>
    <recommendedName>
        <fullName evidence="4">Aminoacyl-transfer RNA synthetases class-II family profile domain-containing protein</fullName>
    </recommendedName>
</protein>
<dbReference type="InterPro" id="IPR036890">
    <property type="entry name" value="HATPase_C_sf"/>
</dbReference>
<evidence type="ECO:0000313" key="6">
    <source>
        <dbReference type="Proteomes" id="UP000566819"/>
    </source>
</evidence>
<dbReference type="OrthoDB" id="1262810at2759"/>
<feature type="compositionally biased region" description="Polar residues" evidence="3">
    <location>
        <begin position="3211"/>
        <end position="3228"/>
    </location>
</feature>
<feature type="region of interest" description="Disordered" evidence="3">
    <location>
        <begin position="2677"/>
        <end position="2696"/>
    </location>
</feature>
<accession>A0A8H4RNT3</accession>
<dbReference type="SUPFAM" id="SSF52540">
    <property type="entry name" value="P-loop containing nucleoside triphosphate hydrolases"/>
    <property type="match status" value="1"/>
</dbReference>
<dbReference type="SMART" id="SM00855">
    <property type="entry name" value="PGAM"/>
    <property type="match status" value="1"/>
</dbReference>
<dbReference type="Pfam" id="PF26639">
    <property type="entry name" value="Het-6_barrel"/>
    <property type="match status" value="1"/>
</dbReference>
<dbReference type="EMBL" id="JAAMPI010000366">
    <property type="protein sequence ID" value="KAF4632226.1"/>
    <property type="molecule type" value="Genomic_DNA"/>
</dbReference>